<keyword evidence="2" id="KW-1185">Reference proteome</keyword>
<protein>
    <submittedName>
        <fullName evidence="1">Uncharacterized protein</fullName>
    </submittedName>
</protein>
<name>A0AAV4DRH9_9GAST</name>
<reference evidence="1 2" key="1">
    <citation type="journal article" date="2021" name="Elife">
        <title>Chloroplast acquisition without the gene transfer in kleptoplastic sea slugs, Plakobranchus ocellatus.</title>
        <authorList>
            <person name="Maeda T."/>
            <person name="Takahashi S."/>
            <person name="Yoshida T."/>
            <person name="Shimamura S."/>
            <person name="Takaki Y."/>
            <person name="Nagai Y."/>
            <person name="Toyoda A."/>
            <person name="Suzuki Y."/>
            <person name="Arimoto A."/>
            <person name="Ishii H."/>
            <person name="Satoh N."/>
            <person name="Nishiyama T."/>
            <person name="Hasebe M."/>
            <person name="Maruyama T."/>
            <person name="Minagawa J."/>
            <person name="Obokata J."/>
            <person name="Shigenobu S."/>
        </authorList>
    </citation>
    <scope>NUCLEOTIDE SEQUENCE [LARGE SCALE GENOMIC DNA]</scope>
</reference>
<accession>A0AAV4DRH9</accession>
<dbReference type="Proteomes" id="UP000735302">
    <property type="component" value="Unassembled WGS sequence"/>
</dbReference>
<dbReference type="AlphaFoldDB" id="A0AAV4DRH9"/>
<gene>
    <name evidence="1" type="ORF">PoB_007334400</name>
</gene>
<comment type="caution">
    <text evidence="1">The sequence shown here is derived from an EMBL/GenBank/DDBJ whole genome shotgun (WGS) entry which is preliminary data.</text>
</comment>
<evidence type="ECO:0000313" key="2">
    <source>
        <dbReference type="Proteomes" id="UP000735302"/>
    </source>
</evidence>
<proteinExistence type="predicted"/>
<evidence type="ECO:0000313" key="1">
    <source>
        <dbReference type="EMBL" id="GFO46839.1"/>
    </source>
</evidence>
<organism evidence="1 2">
    <name type="scientific">Plakobranchus ocellatus</name>
    <dbReference type="NCBI Taxonomy" id="259542"/>
    <lineage>
        <taxon>Eukaryota</taxon>
        <taxon>Metazoa</taxon>
        <taxon>Spiralia</taxon>
        <taxon>Lophotrochozoa</taxon>
        <taxon>Mollusca</taxon>
        <taxon>Gastropoda</taxon>
        <taxon>Heterobranchia</taxon>
        <taxon>Euthyneura</taxon>
        <taxon>Panpulmonata</taxon>
        <taxon>Sacoglossa</taxon>
        <taxon>Placobranchoidea</taxon>
        <taxon>Plakobranchidae</taxon>
        <taxon>Plakobranchus</taxon>
    </lineage>
</organism>
<dbReference type="EMBL" id="BLXT01008225">
    <property type="protein sequence ID" value="GFO46839.1"/>
    <property type="molecule type" value="Genomic_DNA"/>
</dbReference>
<sequence length="105" mass="11651">MEVLIHGGNVPTIIKRYQVPSITPAIIPAAVICTKAHIARCKCPPRTARESFLLRNLFQFRHQPLLRCPDGHLRILVSLQRNASISAVTTIHFSSLDTTANSLEP</sequence>